<dbReference type="Pfam" id="PF20700">
    <property type="entry name" value="Mutator"/>
    <property type="match status" value="1"/>
</dbReference>
<evidence type="ECO:0000256" key="1">
    <source>
        <dbReference type="SAM" id="MobiDB-lite"/>
    </source>
</evidence>
<protein>
    <recommendedName>
        <fullName evidence="2">Mutator-like transposase domain-containing protein</fullName>
    </recommendedName>
</protein>
<evidence type="ECO:0000313" key="3">
    <source>
        <dbReference type="EMBL" id="KAG7160613.1"/>
    </source>
</evidence>
<feature type="domain" description="Mutator-like transposase" evidence="2">
    <location>
        <begin position="17"/>
        <end position="131"/>
    </location>
</feature>
<evidence type="ECO:0000313" key="4">
    <source>
        <dbReference type="Proteomes" id="UP000747542"/>
    </source>
</evidence>
<dbReference type="Proteomes" id="UP000747542">
    <property type="component" value="Unassembled WGS sequence"/>
</dbReference>
<reference evidence="3" key="1">
    <citation type="journal article" date="2021" name="Sci. Adv.">
        <title>The American lobster genome reveals insights on longevity, neural, and immune adaptations.</title>
        <authorList>
            <person name="Polinski J.M."/>
            <person name="Zimin A.V."/>
            <person name="Clark K.F."/>
            <person name="Kohn A.B."/>
            <person name="Sadowski N."/>
            <person name="Timp W."/>
            <person name="Ptitsyn A."/>
            <person name="Khanna P."/>
            <person name="Romanova D.Y."/>
            <person name="Williams P."/>
            <person name="Greenwood S.J."/>
            <person name="Moroz L.L."/>
            <person name="Walt D.R."/>
            <person name="Bodnar A.G."/>
        </authorList>
    </citation>
    <scope>NUCLEOTIDE SEQUENCE</scope>
    <source>
        <strain evidence="3">GMGI-L3</strain>
    </source>
</reference>
<organism evidence="3 4">
    <name type="scientific">Homarus americanus</name>
    <name type="common">American lobster</name>
    <dbReference type="NCBI Taxonomy" id="6706"/>
    <lineage>
        <taxon>Eukaryota</taxon>
        <taxon>Metazoa</taxon>
        <taxon>Ecdysozoa</taxon>
        <taxon>Arthropoda</taxon>
        <taxon>Crustacea</taxon>
        <taxon>Multicrustacea</taxon>
        <taxon>Malacostraca</taxon>
        <taxon>Eumalacostraca</taxon>
        <taxon>Eucarida</taxon>
        <taxon>Decapoda</taxon>
        <taxon>Pleocyemata</taxon>
        <taxon>Astacidea</taxon>
        <taxon>Nephropoidea</taxon>
        <taxon>Nephropidae</taxon>
        <taxon>Homarus</taxon>
    </lineage>
</organism>
<dbReference type="AlphaFoldDB" id="A0A8J5MQX8"/>
<accession>A0A8J5MQX8</accession>
<name>A0A8J5MQX8_HOMAM</name>
<evidence type="ECO:0000259" key="2">
    <source>
        <dbReference type="Pfam" id="PF20700"/>
    </source>
</evidence>
<dbReference type="InterPro" id="IPR049012">
    <property type="entry name" value="Mutator_transp_dom"/>
</dbReference>
<keyword evidence="4" id="KW-1185">Reference proteome</keyword>
<dbReference type="EMBL" id="JAHLQT010031306">
    <property type="protein sequence ID" value="KAG7160613.1"/>
    <property type="molecule type" value="Genomic_DNA"/>
</dbReference>
<comment type="caution">
    <text evidence="3">The sequence shown here is derived from an EMBL/GenBank/DDBJ whole genome shotgun (WGS) entry which is preliminary data.</text>
</comment>
<sequence length="263" mass="29576">MWKTDNMKVNAPRTIKAHLGDMEAEGAKRMFGRSQDLKFRYENFVGDGDSGAYNAVITMGNGNGPYQSVQVKKLECINHVQKRMGTRLRKLRDEEMEIRTKTGVQNKLSDKAIDTLTSYYGNAVRSSAGKSFRHEDDSNERLPPSTDGHCQHGLSSEGSDSCCCFFQRGLAEGKGEEGMWTHALKTKFVGLHRAQFVAKTVILDHNYGYQDASLLKAMKKDSLALEKSLKDQDVIRQRHATLRARPKRKTMMKSTPGYARGAY</sequence>
<proteinExistence type="predicted"/>
<gene>
    <name evidence="3" type="ORF">Hamer_G001907</name>
</gene>
<feature type="region of interest" description="Disordered" evidence="1">
    <location>
        <begin position="130"/>
        <end position="152"/>
    </location>
</feature>